<dbReference type="InterPro" id="IPR032710">
    <property type="entry name" value="NTF2-like_dom_sf"/>
</dbReference>
<organism evidence="3 4">
    <name type="scientific">Musa acuminata subsp. malaccensis</name>
    <name type="common">Wild banana</name>
    <name type="synonym">Musa malaccensis</name>
    <dbReference type="NCBI Taxonomy" id="214687"/>
    <lineage>
        <taxon>Eukaryota</taxon>
        <taxon>Viridiplantae</taxon>
        <taxon>Streptophyta</taxon>
        <taxon>Embryophyta</taxon>
        <taxon>Tracheophyta</taxon>
        <taxon>Spermatophyta</taxon>
        <taxon>Magnoliopsida</taxon>
        <taxon>Liliopsida</taxon>
        <taxon>Zingiberales</taxon>
        <taxon>Musaceae</taxon>
        <taxon>Musa</taxon>
    </lineage>
</organism>
<dbReference type="Proteomes" id="UP000012960">
    <property type="component" value="Unplaced"/>
</dbReference>
<dbReference type="OrthoDB" id="44820at2759"/>
<dbReference type="KEGG" id="mus:103998362"/>
<evidence type="ECO:0000313" key="2">
    <source>
        <dbReference type="EMBL" id="CAG1859989.1"/>
    </source>
</evidence>
<dbReference type="SUPFAM" id="SSF54427">
    <property type="entry name" value="NTF2-like"/>
    <property type="match status" value="1"/>
</dbReference>
<dbReference type="Gramene" id="Ma01_t19250.1">
    <property type="protein sequence ID" value="Ma01_p19250.1"/>
    <property type="gene ID" value="Ma01_g19250"/>
</dbReference>
<gene>
    <name evidence="2" type="ORF">GSMUA_302850.1</name>
</gene>
<dbReference type="OMA" id="GAKDEHQ"/>
<accession>A0A804HVZ1</accession>
<dbReference type="EnsemblPlants" id="Ma01_t19250.1">
    <property type="protein sequence ID" value="Ma01_p19250.1"/>
    <property type="gene ID" value="Ma01_g19250"/>
</dbReference>
<protein>
    <submittedName>
        <fullName evidence="2">(wild Malaysian banana) hypothetical protein</fullName>
    </submittedName>
</protein>
<dbReference type="EMBL" id="HG996466">
    <property type="protein sequence ID" value="CAG1859989.1"/>
    <property type="molecule type" value="Genomic_DNA"/>
</dbReference>
<dbReference type="Pfam" id="PF10184">
    <property type="entry name" value="DUF2358"/>
    <property type="match status" value="1"/>
</dbReference>
<dbReference type="PANTHER" id="PTHR31094:SF3">
    <property type="entry name" value="OS04G0613300 PROTEIN"/>
    <property type="match status" value="1"/>
</dbReference>
<evidence type="ECO:0000313" key="4">
    <source>
        <dbReference type="Proteomes" id="UP000012960"/>
    </source>
</evidence>
<evidence type="ECO:0000313" key="3">
    <source>
        <dbReference type="EnsemblPlants" id="Ma01_p19250.1"/>
    </source>
</evidence>
<dbReference type="AlphaFoldDB" id="A0A804HVZ1"/>
<reference evidence="3" key="2">
    <citation type="submission" date="2021-05" db="UniProtKB">
        <authorList>
            <consortium name="EnsemblPlants"/>
        </authorList>
    </citation>
    <scope>IDENTIFICATION</scope>
    <source>
        <strain evidence="3">subsp. malaccensis</strain>
    </source>
</reference>
<keyword evidence="4" id="KW-1185">Reference proteome</keyword>
<evidence type="ECO:0000256" key="1">
    <source>
        <dbReference type="SAM" id="MobiDB-lite"/>
    </source>
</evidence>
<dbReference type="InterPro" id="IPR018790">
    <property type="entry name" value="DUF2358"/>
</dbReference>
<proteinExistence type="predicted"/>
<feature type="region of interest" description="Disordered" evidence="1">
    <location>
        <begin position="28"/>
        <end position="69"/>
    </location>
</feature>
<name>A0A804HVZ1_MUSAM</name>
<dbReference type="PANTHER" id="PTHR31094">
    <property type="entry name" value="RIKEN CDNA 2310061I04 GENE"/>
    <property type="match status" value="1"/>
</dbReference>
<sequence length="273" mass="30575">MAFLPKFSSPPLLPLQKPSQRLVLSPTARTKLDFPPPLPSRGDAVQERPPAHPHKPLTTTTTAGGRGGNGNKDDFYLNLGVAVRTLRNDLPSLFSKDLNYDIYREDITLIDPLNTFHGIENYRLIFWALRFHGRILFREIGLQIFRVWQPSENIILIRWELQGVPRVPWEAQGRFQGTSWYKLDRNGKIYEHKVDNLAFNFPQAPIRPAAVIDLVAAACPPSPSLTFSDGILGESFSLGSSSWLELYRAVRSTLEQKGSSPIGIGIEGLITCS</sequence>
<dbReference type="FunCoup" id="A0A804HVZ1">
    <property type="interactions" value="466"/>
</dbReference>
<reference evidence="2" key="1">
    <citation type="submission" date="2021-03" db="EMBL/GenBank/DDBJ databases">
        <authorList>
            <consortium name="Genoscope - CEA"/>
            <person name="William W."/>
        </authorList>
    </citation>
    <scope>NUCLEOTIDE SEQUENCE</scope>
    <source>
        <strain evidence="2">Doubled-haploid Pahang</strain>
    </source>
</reference>